<keyword evidence="1" id="KW-0175">Coiled coil</keyword>
<dbReference type="Proteomes" id="UP001472677">
    <property type="component" value="Unassembled WGS sequence"/>
</dbReference>
<protein>
    <submittedName>
        <fullName evidence="2">Uncharacterized protein</fullName>
    </submittedName>
</protein>
<reference evidence="2 3" key="1">
    <citation type="journal article" date="2024" name="G3 (Bethesda)">
        <title>Genome assembly of Hibiscus sabdariffa L. provides insights into metabolisms of medicinal natural products.</title>
        <authorList>
            <person name="Kim T."/>
        </authorList>
    </citation>
    <scope>NUCLEOTIDE SEQUENCE [LARGE SCALE GENOMIC DNA]</scope>
    <source>
        <strain evidence="2">TK-2024</strain>
        <tissue evidence="2">Old leaves</tissue>
    </source>
</reference>
<keyword evidence="3" id="KW-1185">Reference proteome</keyword>
<sequence length="68" mass="7773">MLSLQGRSADSLSHYFGEDVLLNQMLNKSREEKKKLEERSAAKKDELNLTAQILNLTEVRWLGIGILE</sequence>
<evidence type="ECO:0000256" key="1">
    <source>
        <dbReference type="SAM" id="Coils"/>
    </source>
</evidence>
<gene>
    <name evidence="2" type="ORF">V6N12_042558</name>
</gene>
<proteinExistence type="predicted"/>
<accession>A0ABR2EF49</accession>
<name>A0ABR2EF49_9ROSI</name>
<evidence type="ECO:0000313" key="3">
    <source>
        <dbReference type="Proteomes" id="UP001472677"/>
    </source>
</evidence>
<evidence type="ECO:0000313" key="2">
    <source>
        <dbReference type="EMBL" id="KAK8559278.1"/>
    </source>
</evidence>
<organism evidence="2 3">
    <name type="scientific">Hibiscus sabdariffa</name>
    <name type="common">roselle</name>
    <dbReference type="NCBI Taxonomy" id="183260"/>
    <lineage>
        <taxon>Eukaryota</taxon>
        <taxon>Viridiplantae</taxon>
        <taxon>Streptophyta</taxon>
        <taxon>Embryophyta</taxon>
        <taxon>Tracheophyta</taxon>
        <taxon>Spermatophyta</taxon>
        <taxon>Magnoliopsida</taxon>
        <taxon>eudicotyledons</taxon>
        <taxon>Gunneridae</taxon>
        <taxon>Pentapetalae</taxon>
        <taxon>rosids</taxon>
        <taxon>malvids</taxon>
        <taxon>Malvales</taxon>
        <taxon>Malvaceae</taxon>
        <taxon>Malvoideae</taxon>
        <taxon>Hibiscus</taxon>
    </lineage>
</organism>
<dbReference type="EMBL" id="JBBPBM010000015">
    <property type="protein sequence ID" value="KAK8559278.1"/>
    <property type="molecule type" value="Genomic_DNA"/>
</dbReference>
<comment type="caution">
    <text evidence="2">The sequence shown here is derived from an EMBL/GenBank/DDBJ whole genome shotgun (WGS) entry which is preliminary data.</text>
</comment>
<feature type="coiled-coil region" evidence="1">
    <location>
        <begin position="19"/>
        <end position="46"/>
    </location>
</feature>